<accession>A0ABP1RJG5</accession>
<feature type="compositionally biased region" description="Low complexity" evidence="1">
    <location>
        <begin position="105"/>
        <end position="119"/>
    </location>
</feature>
<proteinExistence type="predicted"/>
<evidence type="ECO:0000313" key="2">
    <source>
        <dbReference type="EMBL" id="CAL8129152.1"/>
    </source>
</evidence>
<gene>
    <name evidence="2" type="ORF">ODALV1_LOCUS22913</name>
</gene>
<sequence length="160" mass="18084">MAPSKFQTLESERLGIEAIINIVDKQVADNPVSPLTEEEVDQCLQTICQIHHELLENIKQLNSHAPTGTDMQPHKLKSDELFKKSIRNQSALKGLKMKFPVVPRPSTSHTTHPPSSSSPQIKLPRLELSTFDGNLQEFSRYVFELLFEICLKLPLETTPI</sequence>
<organism evidence="2 3">
    <name type="scientific">Orchesella dallaii</name>
    <dbReference type="NCBI Taxonomy" id="48710"/>
    <lineage>
        <taxon>Eukaryota</taxon>
        <taxon>Metazoa</taxon>
        <taxon>Ecdysozoa</taxon>
        <taxon>Arthropoda</taxon>
        <taxon>Hexapoda</taxon>
        <taxon>Collembola</taxon>
        <taxon>Entomobryomorpha</taxon>
        <taxon>Entomobryoidea</taxon>
        <taxon>Orchesellidae</taxon>
        <taxon>Orchesellinae</taxon>
        <taxon>Orchesella</taxon>
    </lineage>
</organism>
<name>A0ABP1RJG5_9HEXA</name>
<evidence type="ECO:0000313" key="3">
    <source>
        <dbReference type="Proteomes" id="UP001642540"/>
    </source>
</evidence>
<protein>
    <submittedName>
        <fullName evidence="2">Uncharacterized protein</fullName>
    </submittedName>
</protein>
<reference evidence="2 3" key="1">
    <citation type="submission" date="2024-08" db="EMBL/GenBank/DDBJ databases">
        <authorList>
            <person name="Cucini C."/>
            <person name="Frati F."/>
        </authorList>
    </citation>
    <scope>NUCLEOTIDE SEQUENCE [LARGE SCALE GENOMIC DNA]</scope>
</reference>
<keyword evidence="3" id="KW-1185">Reference proteome</keyword>
<dbReference type="EMBL" id="CAXLJM020000076">
    <property type="protein sequence ID" value="CAL8129152.1"/>
    <property type="molecule type" value="Genomic_DNA"/>
</dbReference>
<evidence type="ECO:0000256" key="1">
    <source>
        <dbReference type="SAM" id="MobiDB-lite"/>
    </source>
</evidence>
<feature type="region of interest" description="Disordered" evidence="1">
    <location>
        <begin position="102"/>
        <end position="121"/>
    </location>
</feature>
<comment type="caution">
    <text evidence="2">The sequence shown here is derived from an EMBL/GenBank/DDBJ whole genome shotgun (WGS) entry which is preliminary data.</text>
</comment>
<dbReference type="Proteomes" id="UP001642540">
    <property type="component" value="Unassembled WGS sequence"/>
</dbReference>